<feature type="compositionally biased region" description="Basic and acidic residues" evidence="3">
    <location>
        <begin position="369"/>
        <end position="379"/>
    </location>
</feature>
<evidence type="ECO:0000313" key="4">
    <source>
        <dbReference type="EMBL" id="KAF6144972.1"/>
    </source>
</evidence>
<comment type="caution">
    <text evidence="4">The sequence shown here is derived from an EMBL/GenBank/DDBJ whole genome shotgun (WGS) entry which is preliminary data.</text>
</comment>
<feature type="compositionally biased region" description="Polar residues" evidence="3">
    <location>
        <begin position="398"/>
        <end position="414"/>
    </location>
</feature>
<accession>A0A7J7LQZ8</accession>
<name>A0A7J7LQZ8_9MAGN</name>
<gene>
    <name evidence="4" type="ORF">GIB67_013323</name>
</gene>
<evidence type="ECO:0000256" key="3">
    <source>
        <dbReference type="SAM" id="MobiDB-lite"/>
    </source>
</evidence>
<organism evidence="4 5">
    <name type="scientific">Kingdonia uniflora</name>
    <dbReference type="NCBI Taxonomy" id="39325"/>
    <lineage>
        <taxon>Eukaryota</taxon>
        <taxon>Viridiplantae</taxon>
        <taxon>Streptophyta</taxon>
        <taxon>Embryophyta</taxon>
        <taxon>Tracheophyta</taxon>
        <taxon>Spermatophyta</taxon>
        <taxon>Magnoliopsida</taxon>
        <taxon>Ranunculales</taxon>
        <taxon>Circaeasteraceae</taxon>
        <taxon>Kingdonia</taxon>
    </lineage>
</organism>
<dbReference type="EMBL" id="JACGCM010002086">
    <property type="protein sequence ID" value="KAF6144972.1"/>
    <property type="molecule type" value="Genomic_DNA"/>
</dbReference>
<comment type="similarity">
    <text evidence="2">Belongs to the IQD family.</text>
</comment>
<dbReference type="PROSITE" id="PS50096">
    <property type="entry name" value="IQ"/>
    <property type="match status" value="1"/>
</dbReference>
<proteinExistence type="inferred from homology"/>
<keyword evidence="5" id="KW-1185">Reference proteome</keyword>
<reference evidence="4 5" key="1">
    <citation type="journal article" date="2020" name="IScience">
        <title>Genome Sequencing of the Endangered Kingdonia uniflora (Circaeasteraceae, Ranunculales) Reveals Potential Mechanisms of Evolutionary Specialization.</title>
        <authorList>
            <person name="Sun Y."/>
            <person name="Deng T."/>
            <person name="Zhang A."/>
            <person name="Moore M.J."/>
            <person name="Landis J.B."/>
            <person name="Lin N."/>
            <person name="Zhang H."/>
            <person name="Zhang X."/>
            <person name="Huang J."/>
            <person name="Zhang X."/>
            <person name="Sun H."/>
            <person name="Wang H."/>
        </authorList>
    </citation>
    <scope>NUCLEOTIDE SEQUENCE [LARGE SCALE GENOMIC DNA]</scope>
    <source>
        <strain evidence="4">TB1705</strain>
        <tissue evidence="4">Leaf</tissue>
    </source>
</reference>
<feature type="region of interest" description="Disordered" evidence="3">
    <location>
        <begin position="75"/>
        <end position="99"/>
    </location>
</feature>
<dbReference type="AlphaFoldDB" id="A0A7J7LQZ8"/>
<feature type="region of interest" description="Disordered" evidence="3">
    <location>
        <begin position="369"/>
        <end position="414"/>
    </location>
</feature>
<dbReference type="OrthoDB" id="779903at2759"/>
<protein>
    <submittedName>
        <fullName evidence="4">Uncharacterized protein</fullName>
    </submittedName>
</protein>
<evidence type="ECO:0000256" key="2">
    <source>
        <dbReference type="ARBA" id="ARBA00024341"/>
    </source>
</evidence>
<evidence type="ECO:0000313" key="5">
    <source>
        <dbReference type="Proteomes" id="UP000541444"/>
    </source>
</evidence>
<dbReference type="PANTHER" id="PTHR32295">
    <property type="entry name" value="IQ-DOMAIN 5-RELATED"/>
    <property type="match status" value="1"/>
</dbReference>
<dbReference type="Proteomes" id="UP000541444">
    <property type="component" value="Unassembled WGS sequence"/>
</dbReference>
<dbReference type="GO" id="GO:0005516">
    <property type="term" value="F:calmodulin binding"/>
    <property type="evidence" value="ECO:0007669"/>
    <property type="project" value="UniProtKB-KW"/>
</dbReference>
<evidence type="ECO:0000256" key="1">
    <source>
        <dbReference type="ARBA" id="ARBA00022860"/>
    </source>
</evidence>
<sequence length="414" mass="46841">MLEVRNMANQKSDKDGTRLICAPRQMGLTGGLVRSVFSKNRSVRSYDNNMRSGGVDKRRWSSVRSYLCGDEFNSVQAEDDSASHRSSEATVTQPVQDEELKDELEIQNEEEENSPESLESNSNRLLTEENAAIVIQSALRHFLARHGNEGSEQMDEMQGVQVIGSPSRESIGTSVEAQTGGSVEALTIREERIAAQHRMQQKARMHASRLKEDWDDSTVSSNISKLRIQNRLEATTRRERALAYAFSQQLRVCSKKKQEANMGWTWLERWMATRLPENSIIEDNMIKQPDPISSDQRSPVNKNHIYAAGEEKESCGSNEVFVGVDFLRITAPNVDDGHKPAKNRLKARRTLSRRKTVYQYPTQLTKVNKKDYARESGKEKIHKQLQQSKSAREYNYKDASSQVPSALVSGNSSE</sequence>
<keyword evidence="1" id="KW-0112">Calmodulin-binding</keyword>
<dbReference type="PANTHER" id="PTHR32295:SF15">
    <property type="entry name" value="PROTEIN IQ-DOMAIN 33"/>
    <property type="match status" value="1"/>
</dbReference>